<organism evidence="6 7">
    <name type="scientific">Candida albicans (strain SC5314 / ATCC MYA-2876)</name>
    <name type="common">Yeast</name>
    <dbReference type="NCBI Taxonomy" id="237561"/>
    <lineage>
        <taxon>Eukaryota</taxon>
        <taxon>Fungi</taxon>
        <taxon>Dikarya</taxon>
        <taxon>Ascomycota</taxon>
        <taxon>Saccharomycotina</taxon>
        <taxon>Pichiomycetes</taxon>
        <taxon>Debaryomycetaceae</taxon>
        <taxon>Candida/Lodderomyces clade</taxon>
        <taxon>Candida</taxon>
    </lineage>
</organism>
<dbReference type="GeneID" id="3646982"/>
<evidence type="ECO:0000256" key="1">
    <source>
        <dbReference type="ARBA" id="ARBA00022679"/>
    </source>
</evidence>
<dbReference type="PROSITE" id="PS00723">
    <property type="entry name" value="POLYPRENYL_SYNTHASE_1"/>
    <property type="match status" value="1"/>
</dbReference>
<reference evidence="6 7" key="3">
    <citation type="journal article" date="2013" name="Genome Biol.">
        <title>Assembly of a phased diploid Candida albicans genome facilitates allele-specific measurements and provides a simple model for repeat and indel structure.</title>
        <authorList>
            <person name="Muzzey D."/>
            <person name="Schwartz K."/>
            <person name="Weissman J.S."/>
            <person name="Sherlock G."/>
        </authorList>
    </citation>
    <scope>NUCLEOTIDE SEQUENCE [LARGE SCALE GENOMIC DNA]</scope>
    <source>
        <strain evidence="7">SC5314 / ATCC MYA-2876</strain>
    </source>
</reference>
<dbReference type="eggNOG" id="KOG0777">
    <property type="taxonomic scope" value="Eukaryota"/>
</dbReference>
<dbReference type="VEuPathDB" id="FungiDB:C5_03620W_A"/>
<keyword evidence="3" id="KW-0460">Magnesium</keyword>
<keyword evidence="1 4" id="KW-0808">Transferase</keyword>
<gene>
    <name evidence="5 6" type="primary">BTS1</name>
    <name evidence="6" type="ordered locus">CAALFM_C503620WA</name>
    <name evidence="5" type="ordered locus">orf19.6674</name>
</gene>
<dbReference type="InterPro" id="IPR000092">
    <property type="entry name" value="Polyprenyl_synt"/>
</dbReference>
<proteinExistence type="inferred from homology"/>
<dbReference type="PANTHER" id="PTHR12001:SF44">
    <property type="entry name" value="GERANYLGERANYL PYROPHOSPHATE SYNTHASE"/>
    <property type="match status" value="1"/>
</dbReference>
<dbReference type="SFLD" id="SFLDS00005">
    <property type="entry name" value="Isoprenoid_Synthase_Type_I"/>
    <property type="match status" value="1"/>
</dbReference>
<dbReference type="SUPFAM" id="SSF48576">
    <property type="entry name" value="Terpenoid synthases"/>
    <property type="match status" value="1"/>
</dbReference>
<dbReference type="InParanoid" id="A0A1D8PNS6"/>
<dbReference type="GO" id="GO:0008299">
    <property type="term" value="P:isoprenoid biosynthetic process"/>
    <property type="evidence" value="ECO:0000318"/>
    <property type="project" value="GO_Central"/>
</dbReference>
<dbReference type="SMR" id="A0A1D8PNS6"/>
<evidence type="ECO:0000256" key="3">
    <source>
        <dbReference type="ARBA" id="ARBA00022842"/>
    </source>
</evidence>
<reference evidence="6 7" key="2">
    <citation type="journal article" date="2007" name="Genome Biol.">
        <title>Assembly of the Candida albicans genome into sixteen supercontigs aligned on the eight chromosomes.</title>
        <authorList>
            <person name="van het Hoog M."/>
            <person name="Rast T.J."/>
            <person name="Martchenko M."/>
            <person name="Grindle S."/>
            <person name="Dignard D."/>
            <person name="Hogues H."/>
            <person name="Cuomo C."/>
            <person name="Berriman M."/>
            <person name="Scherer S."/>
            <person name="Magee B.B."/>
            <person name="Whiteway M."/>
            <person name="Chibana H."/>
            <person name="Nantel A."/>
            <person name="Magee P.T."/>
        </authorList>
    </citation>
    <scope>GENOME REANNOTATION</scope>
    <source>
        <strain evidence="7">SC5314 / ATCC MYA-2876</strain>
    </source>
</reference>
<dbReference type="PROSITE" id="PS00444">
    <property type="entry name" value="POLYPRENYL_SYNTHASE_2"/>
    <property type="match status" value="1"/>
</dbReference>
<dbReference type="CGD" id="CAL0000181440">
    <property type="gene designation" value="BTS1"/>
</dbReference>
<dbReference type="GO" id="GO:0004311">
    <property type="term" value="F:geranylgeranyl diphosphate synthase activity"/>
    <property type="evidence" value="ECO:0000314"/>
    <property type="project" value="CACAO"/>
</dbReference>
<dbReference type="OMA" id="CAFLEML"/>
<dbReference type="InterPro" id="IPR008949">
    <property type="entry name" value="Isoprenoid_synthase_dom_sf"/>
</dbReference>
<dbReference type="KEGG" id="cal:CAALFM_C503620WA"/>
<dbReference type="InterPro" id="IPR033749">
    <property type="entry name" value="Polyprenyl_synt_CS"/>
</dbReference>
<reference evidence="6 7" key="1">
    <citation type="journal article" date="2004" name="Proc. Natl. Acad. Sci. U.S.A.">
        <title>The diploid genome sequence of Candida albicans.</title>
        <authorList>
            <person name="Jones T."/>
            <person name="Federspiel N.A."/>
            <person name="Chibana H."/>
            <person name="Dungan J."/>
            <person name="Kalman S."/>
            <person name="Magee B.B."/>
            <person name="Newport G."/>
            <person name="Thorstenson Y.R."/>
            <person name="Agabian N."/>
            <person name="Magee P.T."/>
            <person name="Davis R.W."/>
            <person name="Scherer S."/>
        </authorList>
    </citation>
    <scope>NUCLEOTIDE SEQUENCE [LARGE SCALE GENOMIC DNA]</scope>
    <source>
        <strain evidence="7">SC5314 / ATCC MYA-2876</strain>
    </source>
</reference>
<evidence type="ECO:0000256" key="4">
    <source>
        <dbReference type="RuleBase" id="RU004466"/>
    </source>
</evidence>
<dbReference type="FunCoup" id="A0A1D8PNS6">
    <property type="interactions" value="476"/>
</dbReference>
<evidence type="ECO:0000313" key="5">
    <source>
        <dbReference type="CGD" id="CAL0000181440"/>
    </source>
</evidence>
<evidence type="ECO:0000313" key="6">
    <source>
        <dbReference type="EMBL" id="AOW29774.1"/>
    </source>
</evidence>
<dbReference type="RefSeq" id="XP_711426.1">
    <property type="nucleotide sequence ID" value="XM_706334.1"/>
</dbReference>
<dbReference type="FunFam" id="1.10.600.10:FF:000057">
    <property type="entry name" value="Geranylgeranyl pyrophosphate synthetase, putative [includes: dimethylallyltranstransferase (Ec 2.5.1.1) geranyltranstransferase (Ec 2.5.1.10) farnesyltranstransferas (Ec 2.5.1.29)]"/>
    <property type="match status" value="1"/>
</dbReference>
<sequence length="332" mass="38083">MQLDINKLIQPTEAYVPESSDPIVQPYTYISETPSNNQNVRTRFLHAFNDLFYKISDESLLARISEIISVFHNSSLLIDDIEDDSKYRRGVPVAHVKYGIPTTINCGNLMYFVALQQAQQLSGPHGSMEVKFKSSQILIDELLNLHRGQGLDIYWRDYLKKLEKLPDVEEYLEMIKDKTGGLFRLAIKLLSLYSDVKENDQLISLANLMGILYQVRDDYLNLVDAKYSAMKGTTCEDLIEGKLSLPILHCLRTTKDSPVHKILYDYDSSSDRVSQNSLIDLSLSFMKNESKSLEYTLNLIKVLEKKLRQLILKYPESENSALLKIVERLCDL</sequence>
<dbReference type="Pfam" id="PF00348">
    <property type="entry name" value="polyprenyl_synt"/>
    <property type="match status" value="1"/>
</dbReference>
<keyword evidence="2" id="KW-0479">Metal-binding</keyword>
<evidence type="ECO:0000313" key="7">
    <source>
        <dbReference type="Proteomes" id="UP000000559"/>
    </source>
</evidence>
<dbReference type="AlphaFoldDB" id="A0A1D8PNS6"/>
<dbReference type="Gene3D" id="1.10.600.10">
    <property type="entry name" value="Farnesyl Diphosphate Synthase"/>
    <property type="match status" value="1"/>
</dbReference>
<dbReference type="PANTHER" id="PTHR12001">
    <property type="entry name" value="GERANYLGERANYL PYROPHOSPHATE SYNTHASE"/>
    <property type="match status" value="1"/>
</dbReference>
<dbReference type="OrthoDB" id="6921389at2759"/>
<protein>
    <submittedName>
        <fullName evidence="6">Farnesyltranstransferase</fullName>
    </submittedName>
</protein>
<name>A0A1D8PNS6_CANAL</name>
<accession>A0A1D8PNS6</accession>
<evidence type="ECO:0000256" key="2">
    <source>
        <dbReference type="ARBA" id="ARBA00022723"/>
    </source>
</evidence>
<dbReference type="GO" id="GO:0033386">
    <property type="term" value="P:geranylgeranyl diphosphate biosynthetic process"/>
    <property type="evidence" value="ECO:0000314"/>
    <property type="project" value="CACAO"/>
</dbReference>
<dbReference type="GO" id="GO:0046872">
    <property type="term" value="F:metal ion binding"/>
    <property type="evidence" value="ECO:0007669"/>
    <property type="project" value="UniProtKB-KW"/>
</dbReference>
<keyword evidence="7" id="KW-1185">Reference proteome</keyword>
<dbReference type="STRING" id="237561.A0A1D8PNS6"/>
<dbReference type="EMBL" id="CP017627">
    <property type="protein sequence ID" value="AOW29774.1"/>
    <property type="molecule type" value="Genomic_DNA"/>
</dbReference>
<dbReference type="Proteomes" id="UP000000559">
    <property type="component" value="Chromosome 5"/>
</dbReference>
<comment type="similarity">
    <text evidence="4">Belongs to the FPP/GGPP synthase family.</text>
</comment>